<dbReference type="EMBL" id="BAABRL010000016">
    <property type="protein sequence ID" value="GAA5497553.1"/>
    <property type="molecule type" value="Genomic_DNA"/>
</dbReference>
<keyword evidence="2" id="KW-1185">Reference proteome</keyword>
<protein>
    <recommendedName>
        <fullName evidence="3">Terminase small subunit</fullName>
    </recommendedName>
</protein>
<sequence>MVVMGGVNVRQARFVELYLSGMAAGRAYEEAGYESRGEAAVSAASKLLKQEKVMEHLQRLRREQEKDGYLTRQEIRRIRHEMVNDPDVSDSVKRGLLVDEARMMGYNEPEEVDVDLGLADLIGKMRLGRPMGDY</sequence>
<dbReference type="Pfam" id="PF03592">
    <property type="entry name" value="Terminase_2"/>
    <property type="match status" value="1"/>
</dbReference>
<evidence type="ECO:0000313" key="2">
    <source>
        <dbReference type="Proteomes" id="UP001424741"/>
    </source>
</evidence>
<name>A0ABP9V4F5_9BACT</name>
<evidence type="ECO:0008006" key="3">
    <source>
        <dbReference type="Google" id="ProtNLM"/>
    </source>
</evidence>
<reference evidence="1 2" key="1">
    <citation type="submission" date="2024-02" db="EMBL/GenBank/DDBJ databases">
        <title>Rubritalea halochordaticola NBRC 107102.</title>
        <authorList>
            <person name="Ichikawa N."/>
            <person name="Katano-Makiyama Y."/>
            <person name="Hidaka K."/>
        </authorList>
    </citation>
    <scope>NUCLEOTIDE SEQUENCE [LARGE SCALE GENOMIC DNA]</scope>
    <source>
        <strain evidence="1 2">NBRC 107102</strain>
    </source>
</reference>
<dbReference type="InterPro" id="IPR005335">
    <property type="entry name" value="Terminase_ssu"/>
</dbReference>
<dbReference type="InterPro" id="IPR038713">
    <property type="entry name" value="Terminase_Gp1_N_sf"/>
</dbReference>
<organism evidence="1 2">
    <name type="scientific">Rubritalea halochordaticola</name>
    <dbReference type="NCBI Taxonomy" id="714537"/>
    <lineage>
        <taxon>Bacteria</taxon>
        <taxon>Pseudomonadati</taxon>
        <taxon>Verrucomicrobiota</taxon>
        <taxon>Verrucomicrobiia</taxon>
        <taxon>Verrucomicrobiales</taxon>
        <taxon>Rubritaleaceae</taxon>
        <taxon>Rubritalea</taxon>
    </lineage>
</organism>
<dbReference type="Gene3D" id="1.10.10.1400">
    <property type="entry name" value="Terminase, small subunit, N-terminal DNA-binding domain, HTH motif"/>
    <property type="match status" value="1"/>
</dbReference>
<dbReference type="Proteomes" id="UP001424741">
    <property type="component" value="Unassembled WGS sequence"/>
</dbReference>
<gene>
    <name evidence="1" type="ORF">Rhal01_03749</name>
</gene>
<evidence type="ECO:0000313" key="1">
    <source>
        <dbReference type="EMBL" id="GAA5497553.1"/>
    </source>
</evidence>
<proteinExistence type="predicted"/>
<comment type="caution">
    <text evidence="1">The sequence shown here is derived from an EMBL/GenBank/DDBJ whole genome shotgun (WGS) entry which is preliminary data.</text>
</comment>
<dbReference type="RefSeq" id="WP_346190046.1">
    <property type="nucleotide sequence ID" value="NZ_BAABRL010000016.1"/>
</dbReference>
<accession>A0ABP9V4F5</accession>